<keyword evidence="2" id="KW-0732">Signal</keyword>
<dbReference type="PANTHER" id="PTHR45011:SF1">
    <property type="entry name" value="DAP3-BINDING CELL DEATH ENHANCER 1"/>
    <property type="match status" value="1"/>
</dbReference>
<feature type="domain" description="SPOR" evidence="3">
    <location>
        <begin position="311"/>
        <end position="388"/>
    </location>
</feature>
<dbReference type="Pfam" id="PF08238">
    <property type="entry name" value="Sel1"/>
    <property type="match status" value="2"/>
</dbReference>
<evidence type="ECO:0000259" key="3">
    <source>
        <dbReference type="PROSITE" id="PS51724"/>
    </source>
</evidence>
<dbReference type="OrthoDB" id="112232at2"/>
<comment type="caution">
    <text evidence="4">The sequence shown here is derived from an EMBL/GenBank/DDBJ whole genome shotgun (WGS) entry which is preliminary data.</text>
</comment>
<feature type="signal peptide" evidence="2">
    <location>
        <begin position="1"/>
        <end position="24"/>
    </location>
</feature>
<evidence type="ECO:0000256" key="2">
    <source>
        <dbReference type="SAM" id="SignalP"/>
    </source>
</evidence>
<dbReference type="GO" id="GO:0042834">
    <property type="term" value="F:peptidoglycan binding"/>
    <property type="evidence" value="ECO:0007669"/>
    <property type="project" value="InterPro"/>
</dbReference>
<feature type="chain" id="PRO_5032427638" evidence="2">
    <location>
        <begin position="25"/>
        <end position="388"/>
    </location>
</feature>
<evidence type="ECO:0000313" key="4">
    <source>
        <dbReference type="EMBL" id="MXO82852.1"/>
    </source>
</evidence>
<protein>
    <submittedName>
        <fullName evidence="4">Sporulation protein</fullName>
    </submittedName>
</protein>
<feature type="region of interest" description="Disordered" evidence="1">
    <location>
        <begin position="208"/>
        <end position="239"/>
    </location>
</feature>
<dbReference type="SUPFAM" id="SSF81901">
    <property type="entry name" value="HCP-like"/>
    <property type="match status" value="1"/>
</dbReference>
<proteinExistence type="predicted"/>
<accession>A0A844Z6A9</accession>
<dbReference type="RefSeq" id="WP_160613257.1">
    <property type="nucleotide sequence ID" value="NZ_JAUFQM010000001.1"/>
</dbReference>
<dbReference type="Gene3D" id="1.25.40.10">
    <property type="entry name" value="Tetratricopeptide repeat domain"/>
    <property type="match status" value="1"/>
</dbReference>
<keyword evidence="5" id="KW-1185">Reference proteome</keyword>
<dbReference type="InterPro" id="IPR011990">
    <property type="entry name" value="TPR-like_helical_dom_sf"/>
</dbReference>
<dbReference type="SMART" id="SM00671">
    <property type="entry name" value="SEL1"/>
    <property type="match status" value="2"/>
</dbReference>
<name>A0A844Z6A9_9SPHN</name>
<feature type="compositionally biased region" description="Low complexity" evidence="1">
    <location>
        <begin position="281"/>
        <end position="297"/>
    </location>
</feature>
<feature type="compositionally biased region" description="Low complexity" evidence="1">
    <location>
        <begin position="209"/>
        <end position="230"/>
    </location>
</feature>
<feature type="region of interest" description="Disordered" evidence="1">
    <location>
        <begin position="281"/>
        <end position="311"/>
    </location>
</feature>
<sequence>MIRSRALSLLAAAATLAVAAPVMAELNAGYEAWNRGDYKAAVREWRDLAAEGNADAQFNMAQAYRLGRGVEQNSKQAEILIAKAAAQGHIKATDTYGLLLFQSGRREEAMPYIIKAAERGNPRAQYLLGIGHFNGDLVGKDWVRAYALMTLSNSAGFAQAKPAITQMDDFIPLAQRQEAQVLAQKLKRDANTTLAQQIASDELGVTVKPAASASPPRQASASARSPLPSSVTRIPEPIQSMRVPPSVAAAQTAVAEAARVTGTESPARAGADFVVPTQATPAPARTAPVRTAQVAADPNPPAPRRVAANSASANGPWRVQLGAFGVRSNADRLWSRLSDNAVLSGKQKFVVPAGRVVKLQAGGYPSRSSAQNACNTLKRSGQDCLVTR</sequence>
<dbReference type="InterPro" id="IPR036680">
    <property type="entry name" value="SPOR-like_sf"/>
</dbReference>
<dbReference type="Pfam" id="PF05036">
    <property type="entry name" value="SPOR"/>
    <property type="match status" value="1"/>
</dbReference>
<dbReference type="InterPro" id="IPR006597">
    <property type="entry name" value="Sel1-like"/>
</dbReference>
<dbReference type="InterPro" id="IPR052748">
    <property type="entry name" value="ISR_Activator"/>
</dbReference>
<dbReference type="Gene3D" id="3.30.70.1070">
    <property type="entry name" value="Sporulation related repeat"/>
    <property type="match status" value="1"/>
</dbReference>
<dbReference type="PANTHER" id="PTHR45011">
    <property type="entry name" value="DAP3-BINDING CELL DEATH ENHANCER 1"/>
    <property type="match status" value="1"/>
</dbReference>
<evidence type="ECO:0000313" key="5">
    <source>
        <dbReference type="Proteomes" id="UP000460290"/>
    </source>
</evidence>
<dbReference type="InterPro" id="IPR007730">
    <property type="entry name" value="SPOR-like_dom"/>
</dbReference>
<dbReference type="AlphaFoldDB" id="A0A844Z6A9"/>
<dbReference type="Proteomes" id="UP000460290">
    <property type="component" value="Unassembled WGS sequence"/>
</dbReference>
<gene>
    <name evidence="4" type="ORF">GRI35_05670</name>
</gene>
<dbReference type="PROSITE" id="PS51724">
    <property type="entry name" value="SPOR"/>
    <property type="match status" value="1"/>
</dbReference>
<dbReference type="SUPFAM" id="SSF110997">
    <property type="entry name" value="Sporulation related repeat"/>
    <property type="match status" value="1"/>
</dbReference>
<dbReference type="EMBL" id="WTYZ01000001">
    <property type="protein sequence ID" value="MXO82852.1"/>
    <property type="molecule type" value="Genomic_DNA"/>
</dbReference>
<reference evidence="4 5" key="1">
    <citation type="submission" date="2019-12" db="EMBL/GenBank/DDBJ databases">
        <title>Genomic-based taxomic classification of the family Erythrobacteraceae.</title>
        <authorList>
            <person name="Xu L."/>
        </authorList>
    </citation>
    <scope>NUCLEOTIDE SEQUENCE [LARGE SCALE GENOMIC DNA]</scope>
    <source>
        <strain evidence="4 5">KCTC 42006</strain>
    </source>
</reference>
<organism evidence="4 5">
    <name type="scientific">Pontixanthobacter aestiaquae</name>
    <dbReference type="NCBI Taxonomy" id="1509367"/>
    <lineage>
        <taxon>Bacteria</taxon>
        <taxon>Pseudomonadati</taxon>
        <taxon>Pseudomonadota</taxon>
        <taxon>Alphaproteobacteria</taxon>
        <taxon>Sphingomonadales</taxon>
        <taxon>Erythrobacteraceae</taxon>
        <taxon>Pontixanthobacter</taxon>
    </lineage>
</organism>
<evidence type="ECO:0000256" key="1">
    <source>
        <dbReference type="SAM" id="MobiDB-lite"/>
    </source>
</evidence>